<sequence length="132" mass="14932">MSRYGLGNLVDEFSSFIMNTPCTTTDDSDGSLRAQLVSLAKTVQKQNKIIEDNTKRTDMILSILESRVVHLPPSVFSTRTGSRGSGESVSLPLPNLYPHQQQCNEQQQSDQGQQQQSEKHNKKWPKKLWQID</sequence>
<gene>
    <name evidence="2" type="ORF">COLO4_03993</name>
</gene>
<comment type="caution">
    <text evidence="2">The sequence shown here is derived from an EMBL/GenBank/DDBJ whole genome shotgun (WGS) entry which is preliminary data.</text>
</comment>
<name>A0A1R3KVS2_9ROSI</name>
<proteinExistence type="predicted"/>
<feature type="region of interest" description="Disordered" evidence="1">
    <location>
        <begin position="74"/>
        <end position="132"/>
    </location>
</feature>
<reference evidence="3" key="1">
    <citation type="submission" date="2013-09" db="EMBL/GenBank/DDBJ databases">
        <title>Corchorus olitorius genome sequencing.</title>
        <authorList>
            <person name="Alam M."/>
            <person name="Haque M.S."/>
            <person name="Islam M.S."/>
            <person name="Emdad E.M."/>
            <person name="Islam M.M."/>
            <person name="Ahmed B."/>
            <person name="Halim A."/>
            <person name="Hossen Q.M.M."/>
            <person name="Hossain M.Z."/>
            <person name="Ahmed R."/>
            <person name="Khan M.M."/>
            <person name="Islam R."/>
            <person name="Rashid M.M."/>
            <person name="Khan S.A."/>
            <person name="Rahman M.S."/>
            <person name="Alam M."/>
            <person name="Yahiya A.S."/>
            <person name="Khan M.S."/>
            <person name="Azam M.S."/>
            <person name="Haque T."/>
            <person name="Lashkar M.Z.H."/>
            <person name="Akhand A.I."/>
            <person name="Morshed G."/>
            <person name="Roy S."/>
            <person name="Uddin K.S."/>
            <person name="Rabeya T."/>
            <person name="Hossain A.S."/>
            <person name="Chowdhury A."/>
            <person name="Snigdha A.R."/>
            <person name="Mortoza M.S."/>
            <person name="Matin S.A."/>
            <person name="Hoque S.M.E."/>
            <person name="Islam M.K."/>
            <person name="Roy D.K."/>
            <person name="Haider R."/>
            <person name="Moosa M.M."/>
            <person name="Elias S.M."/>
            <person name="Hasan A.M."/>
            <person name="Jahan S."/>
            <person name="Shafiuddin M."/>
            <person name="Mahmood N."/>
            <person name="Shommy N.S."/>
        </authorList>
    </citation>
    <scope>NUCLEOTIDE SEQUENCE [LARGE SCALE GENOMIC DNA]</scope>
    <source>
        <strain evidence="3">cv. O-4</strain>
    </source>
</reference>
<keyword evidence="3" id="KW-1185">Reference proteome</keyword>
<feature type="compositionally biased region" description="Low complexity" evidence="1">
    <location>
        <begin position="74"/>
        <end position="90"/>
    </location>
</feature>
<organism evidence="2 3">
    <name type="scientific">Corchorus olitorius</name>
    <dbReference type="NCBI Taxonomy" id="93759"/>
    <lineage>
        <taxon>Eukaryota</taxon>
        <taxon>Viridiplantae</taxon>
        <taxon>Streptophyta</taxon>
        <taxon>Embryophyta</taxon>
        <taxon>Tracheophyta</taxon>
        <taxon>Spermatophyta</taxon>
        <taxon>Magnoliopsida</taxon>
        <taxon>eudicotyledons</taxon>
        <taxon>Gunneridae</taxon>
        <taxon>Pentapetalae</taxon>
        <taxon>rosids</taxon>
        <taxon>malvids</taxon>
        <taxon>Malvales</taxon>
        <taxon>Malvaceae</taxon>
        <taxon>Grewioideae</taxon>
        <taxon>Apeibeae</taxon>
        <taxon>Corchorus</taxon>
    </lineage>
</organism>
<evidence type="ECO:0000313" key="3">
    <source>
        <dbReference type="Proteomes" id="UP000187203"/>
    </source>
</evidence>
<dbReference type="AlphaFoldDB" id="A0A1R3KVS2"/>
<evidence type="ECO:0000256" key="1">
    <source>
        <dbReference type="SAM" id="MobiDB-lite"/>
    </source>
</evidence>
<dbReference type="OrthoDB" id="10479395at2759"/>
<evidence type="ECO:0000313" key="2">
    <source>
        <dbReference type="EMBL" id="OMP11156.1"/>
    </source>
</evidence>
<feature type="compositionally biased region" description="Low complexity" evidence="1">
    <location>
        <begin position="100"/>
        <end position="116"/>
    </location>
</feature>
<protein>
    <submittedName>
        <fullName evidence="2">Thioredoxin domain containing protein</fullName>
    </submittedName>
</protein>
<dbReference type="Proteomes" id="UP000187203">
    <property type="component" value="Unassembled WGS sequence"/>
</dbReference>
<dbReference type="EMBL" id="AWUE01010908">
    <property type="protein sequence ID" value="OMP11156.1"/>
    <property type="molecule type" value="Genomic_DNA"/>
</dbReference>
<accession>A0A1R3KVS2</accession>